<evidence type="ECO:0000313" key="2">
    <source>
        <dbReference type="EMBL" id="AQQ51808.1"/>
    </source>
</evidence>
<protein>
    <submittedName>
        <fullName evidence="2">GNAT family N-acetyltransferase</fullName>
    </submittedName>
</protein>
<dbReference type="RefSeq" id="WP_232336748.1">
    <property type="nucleotide sequence ID" value="NZ_CP019640.1"/>
</dbReference>
<dbReference type="AlphaFoldDB" id="A0A1Q2KUB9"/>
<evidence type="ECO:0000313" key="3">
    <source>
        <dbReference type="Proteomes" id="UP000188184"/>
    </source>
</evidence>
<dbReference type="Pfam" id="PF00583">
    <property type="entry name" value="Acetyltransf_1"/>
    <property type="match status" value="1"/>
</dbReference>
<keyword evidence="2" id="KW-0808">Transferase</keyword>
<evidence type="ECO:0000259" key="1">
    <source>
        <dbReference type="PROSITE" id="PS51186"/>
    </source>
</evidence>
<dbReference type="EMBL" id="CP019640">
    <property type="protein sequence ID" value="AQQ51808.1"/>
    <property type="molecule type" value="Genomic_DNA"/>
</dbReference>
<dbReference type="KEGG" id="pmar:B0X71_00800"/>
<gene>
    <name evidence="2" type="ORF">B0X71_00800</name>
</gene>
<reference evidence="2 3" key="1">
    <citation type="submission" date="2017-02" db="EMBL/GenBank/DDBJ databases">
        <title>The complete genomic sequence of a novel cold adapted crude oil-degrading bacterium Planococcus qaidamina Y42.</title>
        <authorList>
            <person name="Yang R."/>
        </authorList>
    </citation>
    <scope>NUCLEOTIDE SEQUENCE [LARGE SCALE GENOMIC DNA]</scope>
    <source>
        <strain evidence="2 3">Y42</strain>
    </source>
</reference>
<sequence>MYRSERYVFDGSRNIPVVIRNYTEQDFEDMIRIQRECFPPPFPQELLWNEEQLKNHVTLFPEGALCAEVDGRLAGSVTGLRVNFDPSHPDHTWEEITDDGYIRNHNPQGNTLYIVDISVSPAYRKLGLGKLLMQAMYHTIVELKLKQLLGGGRMPGYHEKAEEMSVEEYVLQVTAGELHDPVISFLLSCGRMPLHIVSNYLDDEESKNYGVLMEWKNPFR</sequence>
<name>A0A1Q2KUB9_9BACL</name>
<keyword evidence="3" id="KW-1185">Reference proteome</keyword>
<accession>A0A1Q2KUB9</accession>
<dbReference type="InterPro" id="IPR016181">
    <property type="entry name" value="Acyl_CoA_acyltransferase"/>
</dbReference>
<feature type="domain" description="N-acetyltransferase" evidence="1">
    <location>
        <begin position="17"/>
        <end position="218"/>
    </location>
</feature>
<dbReference type="Proteomes" id="UP000188184">
    <property type="component" value="Chromosome"/>
</dbReference>
<dbReference type="CDD" id="cd04301">
    <property type="entry name" value="NAT_SF"/>
    <property type="match status" value="1"/>
</dbReference>
<proteinExistence type="predicted"/>
<dbReference type="SUPFAM" id="SSF55729">
    <property type="entry name" value="Acyl-CoA N-acyltransferases (Nat)"/>
    <property type="match status" value="1"/>
</dbReference>
<dbReference type="GO" id="GO:0016747">
    <property type="term" value="F:acyltransferase activity, transferring groups other than amino-acyl groups"/>
    <property type="evidence" value="ECO:0007669"/>
    <property type="project" value="InterPro"/>
</dbReference>
<dbReference type="InterPro" id="IPR000182">
    <property type="entry name" value="GNAT_dom"/>
</dbReference>
<organism evidence="2 3">
    <name type="scientific">Planococcus lenghuensis</name>
    <dbReference type="NCBI Taxonomy" id="2213202"/>
    <lineage>
        <taxon>Bacteria</taxon>
        <taxon>Bacillati</taxon>
        <taxon>Bacillota</taxon>
        <taxon>Bacilli</taxon>
        <taxon>Bacillales</taxon>
        <taxon>Caryophanaceae</taxon>
        <taxon>Planococcus</taxon>
    </lineage>
</organism>
<dbReference type="PROSITE" id="PS51186">
    <property type="entry name" value="GNAT"/>
    <property type="match status" value="1"/>
</dbReference>
<dbReference type="Gene3D" id="3.40.630.30">
    <property type="match status" value="1"/>
</dbReference>